<dbReference type="PROSITE" id="PS50297">
    <property type="entry name" value="ANK_REP_REGION"/>
    <property type="match status" value="1"/>
</dbReference>
<dbReference type="InterPro" id="IPR036770">
    <property type="entry name" value="Ankyrin_rpt-contain_sf"/>
</dbReference>
<dbReference type="InterPro" id="IPR002110">
    <property type="entry name" value="Ankyrin_rpt"/>
</dbReference>
<dbReference type="PANTHER" id="PTHR24171">
    <property type="entry name" value="ANKYRIN REPEAT DOMAIN-CONTAINING PROTEIN 39-RELATED"/>
    <property type="match status" value="1"/>
</dbReference>
<reference evidence="4 5" key="2">
    <citation type="journal article" date="2010" name="Nucleic Acids Res.">
        <title>BeetleBase in 2010: revisions to provide comprehensive genomic information for Tribolium castaneum.</title>
        <authorList>
            <person name="Kim H.S."/>
            <person name="Murphy T."/>
            <person name="Xia J."/>
            <person name="Caragea D."/>
            <person name="Park Y."/>
            <person name="Beeman R.W."/>
            <person name="Lorenzen M.D."/>
            <person name="Butcher S."/>
            <person name="Manak J.R."/>
            <person name="Brown S.J."/>
        </authorList>
    </citation>
    <scope>GENOME REANNOTATION</scope>
    <source>
        <strain evidence="4 5">Georgia GA2</strain>
    </source>
</reference>
<evidence type="ECO:0000256" key="1">
    <source>
        <dbReference type="ARBA" id="ARBA00022737"/>
    </source>
</evidence>
<evidence type="ECO:0000313" key="5">
    <source>
        <dbReference type="Proteomes" id="UP000007266"/>
    </source>
</evidence>
<dbReference type="eggNOG" id="KOG1519">
    <property type="taxonomic scope" value="Eukaryota"/>
</dbReference>
<keyword evidence="5" id="KW-1185">Reference proteome</keyword>
<dbReference type="InParanoid" id="A0A139WH41"/>
<feature type="repeat" description="ANK" evidence="3">
    <location>
        <begin position="52"/>
        <end position="84"/>
    </location>
</feature>
<dbReference type="Gene3D" id="1.25.40.20">
    <property type="entry name" value="Ankyrin repeat-containing domain"/>
    <property type="match status" value="2"/>
</dbReference>
<proteinExistence type="predicted"/>
<dbReference type="PROSITE" id="PS50088">
    <property type="entry name" value="ANK_REPEAT"/>
    <property type="match status" value="1"/>
</dbReference>
<organism evidence="4 5">
    <name type="scientific">Tribolium castaneum</name>
    <name type="common">Red flour beetle</name>
    <dbReference type="NCBI Taxonomy" id="7070"/>
    <lineage>
        <taxon>Eukaryota</taxon>
        <taxon>Metazoa</taxon>
        <taxon>Ecdysozoa</taxon>
        <taxon>Arthropoda</taxon>
        <taxon>Hexapoda</taxon>
        <taxon>Insecta</taxon>
        <taxon>Pterygota</taxon>
        <taxon>Neoptera</taxon>
        <taxon>Endopterygota</taxon>
        <taxon>Coleoptera</taxon>
        <taxon>Polyphaga</taxon>
        <taxon>Cucujiformia</taxon>
        <taxon>Tenebrionidae</taxon>
        <taxon>Tenebrionidae incertae sedis</taxon>
        <taxon>Tribolium</taxon>
    </lineage>
</organism>
<evidence type="ECO:0000256" key="2">
    <source>
        <dbReference type="ARBA" id="ARBA00023043"/>
    </source>
</evidence>
<dbReference type="SUPFAM" id="SSF48403">
    <property type="entry name" value="Ankyrin repeat"/>
    <property type="match status" value="1"/>
</dbReference>
<dbReference type="OrthoDB" id="539213at2759"/>
<dbReference type="SMART" id="SM00248">
    <property type="entry name" value="ANK"/>
    <property type="match status" value="5"/>
</dbReference>
<keyword evidence="1" id="KW-0677">Repeat</keyword>
<reference evidence="4 5" key="1">
    <citation type="journal article" date="2008" name="Nature">
        <title>The genome of the model beetle and pest Tribolium castaneum.</title>
        <authorList>
            <consortium name="Tribolium Genome Sequencing Consortium"/>
            <person name="Richards S."/>
            <person name="Gibbs R.A."/>
            <person name="Weinstock G.M."/>
            <person name="Brown S.J."/>
            <person name="Denell R."/>
            <person name="Beeman R.W."/>
            <person name="Gibbs R."/>
            <person name="Beeman R.W."/>
            <person name="Brown S.J."/>
            <person name="Bucher G."/>
            <person name="Friedrich M."/>
            <person name="Grimmelikhuijzen C.J."/>
            <person name="Klingler M."/>
            <person name="Lorenzen M."/>
            <person name="Richards S."/>
            <person name="Roth S."/>
            <person name="Schroder R."/>
            <person name="Tautz D."/>
            <person name="Zdobnov E.M."/>
            <person name="Muzny D."/>
            <person name="Gibbs R.A."/>
            <person name="Weinstock G.M."/>
            <person name="Attaway T."/>
            <person name="Bell S."/>
            <person name="Buhay C.J."/>
            <person name="Chandrabose M.N."/>
            <person name="Chavez D."/>
            <person name="Clerk-Blankenburg K.P."/>
            <person name="Cree A."/>
            <person name="Dao M."/>
            <person name="Davis C."/>
            <person name="Chacko J."/>
            <person name="Dinh H."/>
            <person name="Dugan-Rocha S."/>
            <person name="Fowler G."/>
            <person name="Garner T.T."/>
            <person name="Garnes J."/>
            <person name="Gnirke A."/>
            <person name="Hawes A."/>
            <person name="Hernandez J."/>
            <person name="Hines S."/>
            <person name="Holder M."/>
            <person name="Hume J."/>
            <person name="Jhangiani S.N."/>
            <person name="Joshi V."/>
            <person name="Khan Z.M."/>
            <person name="Jackson L."/>
            <person name="Kovar C."/>
            <person name="Kowis A."/>
            <person name="Lee S."/>
            <person name="Lewis L.R."/>
            <person name="Margolis J."/>
            <person name="Morgan M."/>
            <person name="Nazareth L.V."/>
            <person name="Nguyen N."/>
            <person name="Okwuonu G."/>
            <person name="Parker D."/>
            <person name="Richards S."/>
            <person name="Ruiz S.J."/>
            <person name="Santibanez J."/>
            <person name="Savard J."/>
            <person name="Scherer S.E."/>
            <person name="Schneider B."/>
            <person name="Sodergren E."/>
            <person name="Tautz D."/>
            <person name="Vattahil S."/>
            <person name="Villasana D."/>
            <person name="White C.S."/>
            <person name="Wright R."/>
            <person name="Park Y."/>
            <person name="Beeman R.W."/>
            <person name="Lord J."/>
            <person name="Oppert B."/>
            <person name="Lorenzen M."/>
            <person name="Brown S."/>
            <person name="Wang L."/>
            <person name="Savard J."/>
            <person name="Tautz D."/>
            <person name="Richards S."/>
            <person name="Weinstock G."/>
            <person name="Gibbs R.A."/>
            <person name="Liu Y."/>
            <person name="Worley K."/>
            <person name="Weinstock G."/>
            <person name="Elsik C.G."/>
            <person name="Reese J.T."/>
            <person name="Elhaik E."/>
            <person name="Landan G."/>
            <person name="Graur D."/>
            <person name="Arensburger P."/>
            <person name="Atkinson P."/>
            <person name="Beeman R.W."/>
            <person name="Beidler J."/>
            <person name="Brown S.J."/>
            <person name="Demuth J.P."/>
            <person name="Drury D.W."/>
            <person name="Du Y.Z."/>
            <person name="Fujiwara H."/>
            <person name="Lorenzen M."/>
            <person name="Maselli V."/>
            <person name="Osanai M."/>
            <person name="Park Y."/>
            <person name="Robertson H.M."/>
            <person name="Tu Z."/>
            <person name="Wang J.J."/>
            <person name="Wang S."/>
            <person name="Richards S."/>
            <person name="Song H."/>
            <person name="Zhang L."/>
            <person name="Sodergren E."/>
            <person name="Werner D."/>
            <person name="Stanke M."/>
            <person name="Morgenstern B."/>
            <person name="Solovyev V."/>
            <person name="Kosarev P."/>
            <person name="Brown G."/>
            <person name="Chen H.C."/>
            <person name="Ermolaeva O."/>
            <person name="Hlavina W."/>
            <person name="Kapustin Y."/>
            <person name="Kiryutin B."/>
            <person name="Kitts P."/>
            <person name="Maglott D."/>
            <person name="Pruitt K."/>
            <person name="Sapojnikov V."/>
            <person name="Souvorov A."/>
            <person name="Mackey A.J."/>
            <person name="Waterhouse R.M."/>
            <person name="Wyder S."/>
            <person name="Zdobnov E.M."/>
            <person name="Zdobnov E.M."/>
            <person name="Wyder S."/>
            <person name="Kriventseva E.V."/>
            <person name="Kadowaki T."/>
            <person name="Bork P."/>
            <person name="Aranda M."/>
            <person name="Bao R."/>
            <person name="Beermann A."/>
            <person name="Berns N."/>
            <person name="Bolognesi R."/>
            <person name="Bonneton F."/>
            <person name="Bopp D."/>
            <person name="Brown S.J."/>
            <person name="Bucher G."/>
            <person name="Butts T."/>
            <person name="Chaumot A."/>
            <person name="Denell R.E."/>
            <person name="Ferrier D.E."/>
            <person name="Friedrich M."/>
            <person name="Gordon C.M."/>
            <person name="Jindra M."/>
            <person name="Klingler M."/>
            <person name="Lan Q."/>
            <person name="Lattorff H.M."/>
            <person name="Laudet V."/>
            <person name="von Levetsow C."/>
            <person name="Liu Z."/>
            <person name="Lutz R."/>
            <person name="Lynch J.A."/>
            <person name="da Fonseca R.N."/>
            <person name="Posnien N."/>
            <person name="Reuter R."/>
            <person name="Roth S."/>
            <person name="Savard J."/>
            <person name="Schinko J.B."/>
            <person name="Schmitt C."/>
            <person name="Schoppmeier M."/>
            <person name="Schroder R."/>
            <person name="Shippy T.D."/>
            <person name="Simonnet F."/>
            <person name="Marques-Souza H."/>
            <person name="Tautz D."/>
            <person name="Tomoyasu Y."/>
            <person name="Trauner J."/>
            <person name="Van der Zee M."/>
            <person name="Vervoort M."/>
            <person name="Wittkopp N."/>
            <person name="Wimmer E.A."/>
            <person name="Yang X."/>
            <person name="Jones A.K."/>
            <person name="Sattelle D.B."/>
            <person name="Ebert P.R."/>
            <person name="Nelson D."/>
            <person name="Scott J.G."/>
            <person name="Beeman R.W."/>
            <person name="Muthukrishnan S."/>
            <person name="Kramer K.J."/>
            <person name="Arakane Y."/>
            <person name="Beeman R.W."/>
            <person name="Zhu Q."/>
            <person name="Hogenkamp D."/>
            <person name="Dixit R."/>
            <person name="Oppert B."/>
            <person name="Jiang H."/>
            <person name="Zou Z."/>
            <person name="Marshall J."/>
            <person name="Elpidina E."/>
            <person name="Vinokurov K."/>
            <person name="Oppert C."/>
            <person name="Zou Z."/>
            <person name="Evans J."/>
            <person name="Lu Z."/>
            <person name="Zhao P."/>
            <person name="Sumathipala N."/>
            <person name="Altincicek B."/>
            <person name="Vilcinskas A."/>
            <person name="Williams M."/>
            <person name="Hultmark D."/>
            <person name="Hetru C."/>
            <person name="Jiang H."/>
            <person name="Grimmelikhuijzen C.J."/>
            <person name="Hauser F."/>
            <person name="Cazzamali G."/>
            <person name="Williamson M."/>
            <person name="Park Y."/>
            <person name="Li B."/>
            <person name="Tanaka Y."/>
            <person name="Predel R."/>
            <person name="Neupert S."/>
            <person name="Schachtner J."/>
            <person name="Verleyen P."/>
            <person name="Raible F."/>
            <person name="Bork P."/>
            <person name="Friedrich M."/>
            <person name="Walden K.K."/>
            <person name="Robertson H.M."/>
            <person name="Angeli S."/>
            <person name="Foret S."/>
            <person name="Bucher G."/>
            <person name="Schuetz S."/>
            <person name="Maleszka R."/>
            <person name="Wimmer E.A."/>
            <person name="Beeman R.W."/>
            <person name="Lorenzen M."/>
            <person name="Tomoyasu Y."/>
            <person name="Miller S.C."/>
            <person name="Grossmann D."/>
            <person name="Bucher G."/>
        </authorList>
    </citation>
    <scope>NUCLEOTIDE SEQUENCE [LARGE SCALE GENOMIC DNA]</scope>
    <source>
        <strain evidence="4 5">Georgia GA2</strain>
    </source>
</reference>
<dbReference type="KEGG" id="tca:661322"/>
<dbReference type="Proteomes" id="UP000007266">
    <property type="component" value="Linkage group 5"/>
</dbReference>
<dbReference type="AlphaFoldDB" id="A0A139WH41"/>
<gene>
    <name evidence="4" type="primary">AUGUSTUS-3.0.2_33120</name>
    <name evidence="4" type="ORF">TcasGA2_TC033120</name>
</gene>
<evidence type="ECO:0000256" key="3">
    <source>
        <dbReference type="PROSITE-ProRule" id="PRU00023"/>
    </source>
</evidence>
<accession>A0A139WH41</accession>
<dbReference type="Pfam" id="PF12796">
    <property type="entry name" value="Ank_2"/>
    <property type="match status" value="1"/>
</dbReference>
<evidence type="ECO:0000313" key="4">
    <source>
        <dbReference type="EMBL" id="KYB27171.1"/>
    </source>
</evidence>
<sequence length="328" mass="36140">MASNEEFIRKNKVVVVDDDKNTKLHYAAALGNLEEIEKIVAKKQKLDPENYLGWTPLMMAVRNANAKAVDLLLCHGADTSKKNNFGMNVFAMSVASGDLDMVERLLNHLLCGGVSRQSLQKTLSPVSLALLFGHDHIFKYLLERHFEPNAATPFTAITPVMFAAALANNKAMKKLMLLNADVSAKNYLGKTVFDIEQTRHRKIDIAPKKQQPNVPFIVISPHATNSPVFQLTQNYPNFAPTSGEGHLRKSSNTLTPSAPNLLCANVTPIAPITTPQMMPQMFFPPNFSPSNFATPVGAFDSSNHSFLNATLTPSTMFFSPFPPQQVPF</sequence>
<dbReference type="STRING" id="7070.A0A139WH41"/>
<dbReference type="eggNOG" id="KOG0192">
    <property type="taxonomic scope" value="Eukaryota"/>
</dbReference>
<keyword evidence="2 3" id="KW-0040">ANK repeat</keyword>
<name>A0A139WH41_TRICA</name>
<protein>
    <submittedName>
        <fullName evidence="4">Uncharacterized protein</fullName>
    </submittedName>
</protein>
<dbReference type="EMBL" id="KQ971343">
    <property type="protein sequence ID" value="KYB27171.1"/>
    <property type="molecule type" value="Genomic_DNA"/>
</dbReference>